<dbReference type="SUPFAM" id="SSF55729">
    <property type="entry name" value="Acyl-CoA N-acyltransferases (Nat)"/>
    <property type="match status" value="1"/>
</dbReference>
<dbReference type="EMBL" id="POUD01000056">
    <property type="protein sequence ID" value="PZG18176.1"/>
    <property type="molecule type" value="Genomic_DNA"/>
</dbReference>
<dbReference type="GO" id="GO:0016747">
    <property type="term" value="F:acyltransferase activity, transferring groups other than amino-acyl groups"/>
    <property type="evidence" value="ECO:0007669"/>
    <property type="project" value="InterPro"/>
</dbReference>
<evidence type="ECO:0000256" key="2">
    <source>
        <dbReference type="ARBA" id="ARBA00023315"/>
    </source>
</evidence>
<proteinExistence type="predicted"/>
<dbReference type="PROSITE" id="PS51186">
    <property type="entry name" value="GNAT"/>
    <property type="match status" value="1"/>
</dbReference>
<reference evidence="4 5" key="1">
    <citation type="submission" date="2018-01" db="EMBL/GenBank/DDBJ databases">
        <title>Draft genome sequence of Nonomuraea sp. KC333.</title>
        <authorList>
            <person name="Sahin N."/>
            <person name="Saygin H."/>
            <person name="Ay H."/>
        </authorList>
    </citation>
    <scope>NUCLEOTIDE SEQUENCE [LARGE SCALE GENOMIC DNA]</scope>
    <source>
        <strain evidence="4 5">KC333</strain>
    </source>
</reference>
<evidence type="ECO:0000313" key="4">
    <source>
        <dbReference type="EMBL" id="PZG18176.1"/>
    </source>
</evidence>
<dbReference type="AlphaFoldDB" id="A0A2W2E1T9"/>
<gene>
    <name evidence="4" type="ORF">C1J01_15780</name>
</gene>
<dbReference type="CDD" id="cd04301">
    <property type="entry name" value="NAT_SF"/>
    <property type="match status" value="1"/>
</dbReference>
<name>A0A2W2E1T9_9ACTN</name>
<feature type="domain" description="N-acetyltransferase" evidence="3">
    <location>
        <begin position="11"/>
        <end position="153"/>
    </location>
</feature>
<sequence>MPFARPRLARVEIHPRTPADLDACVEALAAVHAADRYPVDWPADPARWLTPDGVIGAWIAVEDGAVLGHVALTRDMEVTRLYVAPAARGRGLAARLLGTVRSAARGPVRLEVSAEGRAAIALYERSGWRRTATTRATWRDTTGEPAVLHHYVSPPAQEDNENSFL</sequence>
<dbReference type="InterPro" id="IPR016181">
    <property type="entry name" value="Acyl_CoA_acyltransferase"/>
</dbReference>
<keyword evidence="1 4" id="KW-0808">Transferase</keyword>
<dbReference type="InterPro" id="IPR000182">
    <property type="entry name" value="GNAT_dom"/>
</dbReference>
<organism evidence="4 5">
    <name type="scientific">Nonomuraea aridisoli</name>
    <dbReference type="NCBI Taxonomy" id="2070368"/>
    <lineage>
        <taxon>Bacteria</taxon>
        <taxon>Bacillati</taxon>
        <taxon>Actinomycetota</taxon>
        <taxon>Actinomycetes</taxon>
        <taxon>Streptosporangiales</taxon>
        <taxon>Streptosporangiaceae</taxon>
        <taxon>Nonomuraea</taxon>
    </lineage>
</organism>
<comment type="caution">
    <text evidence="4">The sequence shown here is derived from an EMBL/GenBank/DDBJ whole genome shotgun (WGS) entry which is preliminary data.</text>
</comment>
<evidence type="ECO:0000259" key="3">
    <source>
        <dbReference type="PROSITE" id="PS51186"/>
    </source>
</evidence>
<dbReference type="PANTHER" id="PTHR43877">
    <property type="entry name" value="AMINOALKYLPHOSPHONATE N-ACETYLTRANSFERASE-RELATED-RELATED"/>
    <property type="match status" value="1"/>
</dbReference>
<dbReference type="PANTHER" id="PTHR43877:SF2">
    <property type="entry name" value="AMINOALKYLPHOSPHONATE N-ACETYLTRANSFERASE-RELATED"/>
    <property type="match status" value="1"/>
</dbReference>
<keyword evidence="5" id="KW-1185">Reference proteome</keyword>
<dbReference type="OrthoDB" id="4458954at2"/>
<dbReference type="InterPro" id="IPR050832">
    <property type="entry name" value="Bact_Acetyltransf"/>
</dbReference>
<evidence type="ECO:0000256" key="1">
    <source>
        <dbReference type="ARBA" id="ARBA00022679"/>
    </source>
</evidence>
<dbReference type="Gene3D" id="3.40.630.30">
    <property type="match status" value="1"/>
</dbReference>
<keyword evidence="2" id="KW-0012">Acyltransferase</keyword>
<evidence type="ECO:0000313" key="5">
    <source>
        <dbReference type="Proteomes" id="UP000249304"/>
    </source>
</evidence>
<dbReference type="Proteomes" id="UP000249304">
    <property type="component" value="Unassembled WGS sequence"/>
</dbReference>
<dbReference type="Pfam" id="PF00583">
    <property type="entry name" value="Acetyltransf_1"/>
    <property type="match status" value="1"/>
</dbReference>
<protein>
    <submittedName>
        <fullName evidence="4">GNAT family N-acetyltransferase</fullName>
    </submittedName>
</protein>
<accession>A0A2W2E1T9</accession>